<comment type="cofactor">
    <cofactor evidence="2">
        <name>Mn(2+)</name>
        <dbReference type="ChEBI" id="CHEBI:29035"/>
    </cofactor>
</comment>
<dbReference type="GO" id="GO:0004750">
    <property type="term" value="F:D-ribulose-phosphate 3-epimerase activity"/>
    <property type="evidence" value="ECO:0007669"/>
    <property type="project" value="UniProtKB-UniRule"/>
</dbReference>
<dbReference type="OrthoDB" id="1645589at2"/>
<evidence type="ECO:0000313" key="15">
    <source>
        <dbReference type="EMBL" id="SDK22641.1"/>
    </source>
</evidence>
<feature type="binding site" evidence="10 13">
    <location>
        <position position="32"/>
    </location>
    <ligand>
        <name>a divalent metal cation</name>
        <dbReference type="ChEBI" id="CHEBI:60240"/>
    </ligand>
</feature>
<dbReference type="InterPro" id="IPR000056">
    <property type="entry name" value="Ribul_P_3_epim-like"/>
</dbReference>
<sequence>MNKVLPSLLASDFSKLGEDIKTMEDAGADIFHLDIMDGQFVPNISYGLPVVEAISKSSSIPLDVHLMTLNPDQFVDEFKAYGVDMLSFHIEATDHPHRVIQLIKSKGMKAGIALNPHTPVVSVKHLLNDVDFVLIMTVNPGFGGQSFIEEGLVKIAELDRVKKEKNLTFDIEVDGGINNDTAKLCKDQGANLLVSGSFLFRAEDKKATIEELRR</sequence>
<dbReference type="InterPro" id="IPR011060">
    <property type="entry name" value="RibuloseP-bd_barrel"/>
</dbReference>
<evidence type="ECO:0000256" key="14">
    <source>
        <dbReference type="PIRSR" id="PIRSR001461-3"/>
    </source>
</evidence>
<keyword evidence="8 10" id="KW-0479">Metal-binding</keyword>
<comment type="cofactor">
    <cofactor evidence="10 13">
        <name>a divalent metal cation</name>
        <dbReference type="ChEBI" id="CHEBI:60240"/>
    </cofactor>
    <text evidence="10 13">Binds 1 divalent metal cation per subunit.</text>
</comment>
<reference evidence="16" key="1">
    <citation type="submission" date="2016-10" db="EMBL/GenBank/DDBJ databases">
        <authorList>
            <person name="Varghese N."/>
            <person name="Submissions S."/>
        </authorList>
    </citation>
    <scope>NUCLEOTIDE SEQUENCE [LARGE SCALE GENOMIC DNA]</scope>
    <source>
        <strain evidence="16">CGMCC 1.8895</strain>
    </source>
</reference>
<dbReference type="PIRSF" id="PIRSF001461">
    <property type="entry name" value="RPE"/>
    <property type="match status" value="1"/>
</dbReference>
<evidence type="ECO:0000256" key="10">
    <source>
        <dbReference type="HAMAP-Rule" id="MF_02227"/>
    </source>
</evidence>
<dbReference type="NCBIfam" id="TIGR01163">
    <property type="entry name" value="rpe"/>
    <property type="match status" value="1"/>
</dbReference>
<feature type="binding site" evidence="10">
    <location>
        <begin position="174"/>
        <end position="176"/>
    </location>
    <ligand>
        <name>substrate</name>
    </ligand>
</feature>
<dbReference type="InterPro" id="IPR013785">
    <property type="entry name" value="Aldolase_TIM"/>
</dbReference>
<feature type="binding site" evidence="14">
    <location>
        <position position="176"/>
    </location>
    <ligand>
        <name>substrate</name>
    </ligand>
</feature>
<dbReference type="PROSITE" id="PS01085">
    <property type="entry name" value="RIBUL_P_3_EPIMER_1"/>
    <property type="match status" value="1"/>
</dbReference>
<dbReference type="EMBL" id="FNFY01000001">
    <property type="protein sequence ID" value="SDK22641.1"/>
    <property type="molecule type" value="Genomic_DNA"/>
</dbReference>
<evidence type="ECO:0000256" key="5">
    <source>
        <dbReference type="ARBA" id="ARBA00001954"/>
    </source>
</evidence>
<comment type="function">
    <text evidence="10">Catalyzes the reversible epimerization of D-ribulose 5-phosphate to D-xylulose 5-phosphate.</text>
</comment>
<feature type="binding site" evidence="10 13">
    <location>
        <position position="65"/>
    </location>
    <ligand>
        <name>a divalent metal cation</name>
        <dbReference type="ChEBI" id="CHEBI:60240"/>
    </ligand>
</feature>
<evidence type="ECO:0000256" key="3">
    <source>
        <dbReference type="ARBA" id="ARBA00001941"/>
    </source>
</evidence>
<dbReference type="Proteomes" id="UP000199008">
    <property type="component" value="Unassembled WGS sequence"/>
</dbReference>
<comment type="catalytic activity">
    <reaction evidence="1 10 11">
        <text>D-ribulose 5-phosphate = D-xylulose 5-phosphate</text>
        <dbReference type="Rhea" id="RHEA:13677"/>
        <dbReference type="ChEBI" id="CHEBI:57737"/>
        <dbReference type="ChEBI" id="CHEBI:58121"/>
        <dbReference type="EC" id="5.1.3.1"/>
    </reaction>
</comment>
<feature type="binding site" evidence="10 14">
    <location>
        <position position="65"/>
    </location>
    <ligand>
        <name>substrate</name>
    </ligand>
</feature>
<dbReference type="GO" id="GO:0006098">
    <property type="term" value="P:pentose-phosphate shunt"/>
    <property type="evidence" value="ECO:0007669"/>
    <property type="project" value="UniProtKB-UniRule"/>
</dbReference>
<feature type="binding site" evidence="10 14">
    <location>
        <position position="7"/>
    </location>
    <ligand>
        <name>substrate</name>
    </ligand>
</feature>
<dbReference type="NCBIfam" id="NF004076">
    <property type="entry name" value="PRK05581.1-4"/>
    <property type="match status" value="1"/>
</dbReference>
<comment type="cofactor">
    <cofactor evidence="3">
        <name>Co(2+)</name>
        <dbReference type="ChEBI" id="CHEBI:48828"/>
    </cofactor>
</comment>
<feature type="active site" description="Proton donor" evidence="10 12">
    <location>
        <position position="174"/>
    </location>
</feature>
<keyword evidence="16" id="KW-1185">Reference proteome</keyword>
<name>A0A1G9A5Z4_9BACL</name>
<dbReference type="GO" id="GO:0005737">
    <property type="term" value="C:cytoplasm"/>
    <property type="evidence" value="ECO:0007669"/>
    <property type="project" value="UniProtKB-ARBA"/>
</dbReference>
<evidence type="ECO:0000313" key="16">
    <source>
        <dbReference type="Proteomes" id="UP000199008"/>
    </source>
</evidence>
<dbReference type="Gene3D" id="3.20.20.70">
    <property type="entry name" value="Aldolase class I"/>
    <property type="match status" value="1"/>
</dbReference>
<organism evidence="15 16">
    <name type="scientific">Lacicoccus qingdaonensis</name>
    <dbReference type="NCBI Taxonomy" id="576118"/>
    <lineage>
        <taxon>Bacteria</taxon>
        <taxon>Bacillati</taxon>
        <taxon>Bacillota</taxon>
        <taxon>Bacilli</taxon>
        <taxon>Bacillales</taxon>
        <taxon>Salinicoccaceae</taxon>
        <taxon>Lacicoccus</taxon>
    </lineage>
</organism>
<keyword evidence="9 10" id="KW-0413">Isomerase</keyword>
<evidence type="ECO:0000256" key="2">
    <source>
        <dbReference type="ARBA" id="ARBA00001936"/>
    </source>
</evidence>
<dbReference type="SUPFAM" id="SSF51366">
    <property type="entry name" value="Ribulose-phoshate binding barrel"/>
    <property type="match status" value="1"/>
</dbReference>
<dbReference type="PROSITE" id="PS01086">
    <property type="entry name" value="RIBUL_P_3_EPIMER_2"/>
    <property type="match status" value="1"/>
</dbReference>
<comment type="cofactor">
    <cofactor evidence="4">
        <name>Zn(2+)</name>
        <dbReference type="ChEBI" id="CHEBI:29105"/>
    </cofactor>
</comment>
<feature type="binding site" evidence="10 14">
    <location>
        <begin position="141"/>
        <end position="144"/>
    </location>
    <ligand>
        <name>substrate</name>
    </ligand>
</feature>
<keyword evidence="13" id="KW-0170">Cobalt</keyword>
<keyword evidence="13" id="KW-0862">Zinc</keyword>
<evidence type="ECO:0000256" key="6">
    <source>
        <dbReference type="ARBA" id="ARBA00009541"/>
    </source>
</evidence>
<dbReference type="RefSeq" id="WP_092983666.1">
    <property type="nucleotide sequence ID" value="NZ_FNFY01000001.1"/>
</dbReference>
<dbReference type="PANTHER" id="PTHR11749">
    <property type="entry name" value="RIBULOSE-5-PHOSPHATE-3-EPIMERASE"/>
    <property type="match status" value="1"/>
</dbReference>
<dbReference type="Pfam" id="PF00834">
    <property type="entry name" value="Ribul_P_3_epim"/>
    <property type="match status" value="1"/>
</dbReference>
<feature type="binding site" evidence="10 14">
    <location>
        <begin position="196"/>
        <end position="197"/>
    </location>
    <ligand>
        <name>substrate</name>
    </ligand>
</feature>
<feature type="active site" description="Proton acceptor" evidence="10 12">
    <location>
        <position position="34"/>
    </location>
</feature>
<evidence type="ECO:0000256" key="7">
    <source>
        <dbReference type="ARBA" id="ARBA00013188"/>
    </source>
</evidence>
<dbReference type="InterPro" id="IPR026019">
    <property type="entry name" value="Ribul_P_3_epim"/>
</dbReference>
<feature type="binding site" evidence="10 13">
    <location>
        <position position="34"/>
    </location>
    <ligand>
        <name>a divalent metal cation</name>
        <dbReference type="ChEBI" id="CHEBI:60240"/>
    </ligand>
</feature>
<comment type="similarity">
    <text evidence="6 10 11">Belongs to the ribulose-phosphate 3-epimerase family.</text>
</comment>
<evidence type="ECO:0000256" key="11">
    <source>
        <dbReference type="PIRNR" id="PIRNR001461"/>
    </source>
</evidence>
<keyword evidence="13" id="KW-0464">Manganese</keyword>
<comment type="cofactor">
    <cofactor evidence="5">
        <name>Fe(2+)</name>
        <dbReference type="ChEBI" id="CHEBI:29033"/>
    </cofactor>
</comment>
<feature type="binding site" evidence="10 13">
    <location>
        <position position="174"/>
    </location>
    <ligand>
        <name>a divalent metal cation</name>
        <dbReference type="ChEBI" id="CHEBI:60240"/>
    </ligand>
</feature>
<proteinExistence type="inferred from homology"/>
<dbReference type="FunFam" id="3.20.20.70:FF:000004">
    <property type="entry name" value="Ribulose-phosphate 3-epimerase"/>
    <property type="match status" value="1"/>
</dbReference>
<dbReference type="STRING" id="576118.SAMN05216216_101123"/>
<dbReference type="AlphaFoldDB" id="A0A1G9A5Z4"/>
<evidence type="ECO:0000256" key="4">
    <source>
        <dbReference type="ARBA" id="ARBA00001947"/>
    </source>
</evidence>
<dbReference type="EC" id="5.1.3.1" evidence="7 10"/>
<comment type="pathway">
    <text evidence="10">Carbohydrate degradation.</text>
</comment>
<dbReference type="HAMAP" id="MF_02227">
    <property type="entry name" value="RPE"/>
    <property type="match status" value="1"/>
</dbReference>
<dbReference type="GO" id="GO:0046872">
    <property type="term" value="F:metal ion binding"/>
    <property type="evidence" value="ECO:0007669"/>
    <property type="project" value="UniProtKB-UniRule"/>
</dbReference>
<accession>A0A1G9A5Z4</accession>
<dbReference type="CDD" id="cd00429">
    <property type="entry name" value="RPE"/>
    <property type="match status" value="1"/>
</dbReference>
<evidence type="ECO:0000256" key="12">
    <source>
        <dbReference type="PIRSR" id="PIRSR001461-1"/>
    </source>
</evidence>
<evidence type="ECO:0000256" key="9">
    <source>
        <dbReference type="ARBA" id="ARBA00023235"/>
    </source>
</evidence>
<evidence type="ECO:0000256" key="13">
    <source>
        <dbReference type="PIRSR" id="PIRSR001461-2"/>
    </source>
</evidence>
<gene>
    <name evidence="10" type="primary">rpe</name>
    <name evidence="15" type="ORF">SAMN05216216_101123</name>
</gene>
<evidence type="ECO:0000256" key="8">
    <source>
        <dbReference type="ARBA" id="ARBA00022723"/>
    </source>
</evidence>
<protein>
    <recommendedName>
        <fullName evidence="7 10">Ribulose-phosphate 3-epimerase</fullName>
        <ecNumber evidence="7 10">5.1.3.1</ecNumber>
    </recommendedName>
</protein>
<keyword evidence="10 11" id="KW-0119">Carbohydrate metabolism</keyword>
<evidence type="ECO:0000256" key="1">
    <source>
        <dbReference type="ARBA" id="ARBA00001782"/>
    </source>
</evidence>
<dbReference type="GO" id="GO:0019323">
    <property type="term" value="P:pentose catabolic process"/>
    <property type="evidence" value="ECO:0007669"/>
    <property type="project" value="UniProtKB-UniRule"/>
</dbReference>